<protein>
    <submittedName>
        <fullName evidence="1">Gll0169 protein</fullName>
    </submittedName>
</protein>
<comment type="caution">
    <text evidence="1">The sequence shown here is derived from an EMBL/GenBank/DDBJ whole genome shotgun (WGS) entry which is preliminary data.</text>
</comment>
<dbReference type="AlphaFoldDB" id="A0A401IJU7"/>
<dbReference type="EMBL" id="BDQK01000013">
    <property type="protein sequence ID" value="GBF81585.1"/>
    <property type="molecule type" value="Genomic_DNA"/>
</dbReference>
<keyword evidence="2" id="KW-1185">Reference proteome</keyword>
<proteinExistence type="predicted"/>
<accession>A0A401IJU7</accession>
<gene>
    <name evidence="1" type="ORF">AsFPU1_3003</name>
</gene>
<dbReference type="Proteomes" id="UP000287247">
    <property type="component" value="Unassembled WGS sequence"/>
</dbReference>
<dbReference type="OrthoDB" id="529979at2"/>
<organism evidence="1 2">
    <name type="scientific">Aphanothece sacrum FPU1</name>
    <dbReference type="NCBI Taxonomy" id="1920663"/>
    <lineage>
        <taxon>Bacteria</taxon>
        <taxon>Bacillati</taxon>
        <taxon>Cyanobacteriota</taxon>
        <taxon>Cyanophyceae</taxon>
        <taxon>Oscillatoriophycideae</taxon>
        <taxon>Chroococcales</taxon>
        <taxon>Aphanothecaceae</taxon>
        <taxon>Aphanothece</taxon>
    </lineage>
</organism>
<evidence type="ECO:0000313" key="2">
    <source>
        <dbReference type="Proteomes" id="UP000287247"/>
    </source>
</evidence>
<name>A0A401IJU7_APHSA</name>
<evidence type="ECO:0000313" key="1">
    <source>
        <dbReference type="EMBL" id="GBF81585.1"/>
    </source>
</evidence>
<dbReference type="RefSeq" id="WP_124972648.1">
    <property type="nucleotide sequence ID" value="NZ_BDQK01000013.1"/>
</dbReference>
<sequence>MYMYLICPGIHEQKLTDKFIENALNNLDFILVFPTDKYPAYSGFHILKFLQEKSVDKSQQLVIISFSAGVVGAINAAWTWQLQGGIIKGFIAFDGWGVPLMGNFPIYRVSHDEFTYWTSAILGTGTLSFYADPPVEHLDLWRSPQLVKGWMVEINNYGKKSFSPISLSDFLALIKIINT</sequence>
<reference evidence="2" key="1">
    <citation type="submission" date="2017-05" db="EMBL/GenBank/DDBJ databases">
        <title>Physiological properties and genetic analysis related to exopolysaccharide production of fresh-water unicellular cyanobacterium Aphanothece sacrum, Suizenji Nori, that has been cultured as a food source in Japan.</title>
        <authorList>
            <person name="Kanesaki Y."/>
            <person name="Yoshikawa S."/>
            <person name="Ohki K."/>
        </authorList>
    </citation>
    <scope>NUCLEOTIDE SEQUENCE [LARGE SCALE GENOMIC DNA]</scope>
    <source>
        <strain evidence="2">FPU1</strain>
    </source>
</reference>